<accession>A0A0U1L1X9</accession>
<evidence type="ECO:0000313" key="1">
    <source>
        <dbReference type="EMBL" id="CQR73339.1"/>
    </source>
</evidence>
<dbReference type="EMBL" id="CTRP01000012">
    <property type="protein sequence ID" value="CQR73339.1"/>
    <property type="molecule type" value="Genomic_DNA"/>
</dbReference>
<keyword evidence="2" id="KW-1185">Reference proteome</keyword>
<sequence>MAKLFDPDIHEQRMSESEEYRKGYQYAAECIDRMKITPENIKKMAFIFLEFKQPNAAGMAYCYWERGNALTAA</sequence>
<proteinExistence type="predicted"/>
<name>A0A0U1L1X9_9FIRM</name>
<evidence type="ECO:0000313" key="2">
    <source>
        <dbReference type="Proteomes" id="UP000049855"/>
    </source>
</evidence>
<protein>
    <submittedName>
        <fullName evidence="1">Uncharacterized protein</fullName>
    </submittedName>
</protein>
<organism evidence="1 2">
    <name type="scientific">Sporomusa ovata</name>
    <dbReference type="NCBI Taxonomy" id="2378"/>
    <lineage>
        <taxon>Bacteria</taxon>
        <taxon>Bacillati</taxon>
        <taxon>Bacillota</taxon>
        <taxon>Negativicutes</taxon>
        <taxon>Selenomonadales</taxon>
        <taxon>Sporomusaceae</taxon>
        <taxon>Sporomusa</taxon>
    </lineage>
</organism>
<reference evidence="2" key="1">
    <citation type="submission" date="2015-03" db="EMBL/GenBank/DDBJ databases">
        <authorList>
            <person name="Nijsse Bart"/>
        </authorList>
    </citation>
    <scope>NUCLEOTIDE SEQUENCE [LARGE SCALE GENOMIC DNA]</scope>
</reference>
<dbReference type="Proteomes" id="UP000049855">
    <property type="component" value="Unassembled WGS sequence"/>
</dbReference>
<dbReference type="AlphaFoldDB" id="A0A0U1L1X9"/>
<dbReference type="RefSeq" id="WP_021168124.1">
    <property type="nucleotide sequence ID" value="NZ_CTRP01000012.1"/>
</dbReference>
<gene>
    <name evidence="1" type="ORF">SpAn4DRAFT_2571</name>
</gene>